<evidence type="ECO:0000256" key="2">
    <source>
        <dbReference type="ARBA" id="ARBA00022741"/>
    </source>
</evidence>
<feature type="binding site" evidence="4">
    <location>
        <position position="53"/>
    </location>
    <ligand>
        <name>substrate</name>
    </ligand>
</feature>
<dbReference type="Pfam" id="PF01812">
    <property type="entry name" value="5-FTHF_cyc-lig"/>
    <property type="match status" value="1"/>
</dbReference>
<dbReference type="NCBIfam" id="TIGR02727">
    <property type="entry name" value="MTHFS_bact"/>
    <property type="match status" value="1"/>
</dbReference>
<dbReference type="GO" id="GO:0005524">
    <property type="term" value="F:ATP binding"/>
    <property type="evidence" value="ECO:0007669"/>
    <property type="project" value="UniProtKB-KW"/>
</dbReference>
<dbReference type="InterPro" id="IPR002698">
    <property type="entry name" value="FTHF_cligase"/>
</dbReference>
<proteinExistence type="inferred from homology"/>
<dbReference type="Proteomes" id="UP000295325">
    <property type="component" value="Unassembled WGS sequence"/>
</dbReference>
<evidence type="ECO:0000256" key="3">
    <source>
        <dbReference type="ARBA" id="ARBA00022840"/>
    </source>
</evidence>
<keyword evidence="2 4" id="KW-0547">Nucleotide-binding</keyword>
<dbReference type="RefSeq" id="WP_133627921.1">
    <property type="nucleotide sequence ID" value="NZ_SOAZ01000008.1"/>
</dbReference>
<feature type="binding site" evidence="4">
    <location>
        <begin position="130"/>
        <end position="138"/>
    </location>
    <ligand>
        <name>ATP</name>
        <dbReference type="ChEBI" id="CHEBI:30616"/>
    </ligand>
</feature>
<dbReference type="GO" id="GO:0030272">
    <property type="term" value="F:5-formyltetrahydrofolate cyclo-ligase activity"/>
    <property type="evidence" value="ECO:0007669"/>
    <property type="project" value="UniProtKB-EC"/>
</dbReference>
<accession>A0A4R7KPV4</accession>
<keyword evidence="5" id="KW-0460">Magnesium</keyword>
<dbReference type="GO" id="GO:0035999">
    <property type="term" value="P:tetrahydrofolate interconversion"/>
    <property type="evidence" value="ECO:0007669"/>
    <property type="project" value="TreeGrafter"/>
</dbReference>
<evidence type="ECO:0000256" key="5">
    <source>
        <dbReference type="RuleBase" id="RU361279"/>
    </source>
</evidence>
<feature type="binding site" evidence="4">
    <location>
        <begin position="2"/>
        <end position="6"/>
    </location>
    <ligand>
        <name>ATP</name>
        <dbReference type="ChEBI" id="CHEBI:30616"/>
    </ligand>
</feature>
<dbReference type="PANTHER" id="PTHR23407">
    <property type="entry name" value="ATPASE INHIBITOR/5-FORMYLTETRAHYDROFOLATE CYCLO-LIGASE"/>
    <property type="match status" value="1"/>
</dbReference>
<evidence type="ECO:0000313" key="6">
    <source>
        <dbReference type="EMBL" id="TDT61180.1"/>
    </source>
</evidence>
<dbReference type="InterPro" id="IPR037171">
    <property type="entry name" value="NagB/RpiA_transferase-like"/>
</dbReference>
<comment type="catalytic activity">
    <reaction evidence="5">
        <text>(6S)-5-formyl-5,6,7,8-tetrahydrofolate + ATP = (6R)-5,10-methenyltetrahydrofolate + ADP + phosphate</text>
        <dbReference type="Rhea" id="RHEA:10488"/>
        <dbReference type="ChEBI" id="CHEBI:30616"/>
        <dbReference type="ChEBI" id="CHEBI:43474"/>
        <dbReference type="ChEBI" id="CHEBI:57455"/>
        <dbReference type="ChEBI" id="CHEBI:57457"/>
        <dbReference type="ChEBI" id="CHEBI:456216"/>
        <dbReference type="EC" id="6.3.3.2"/>
    </reaction>
</comment>
<name>A0A4R7KPV4_9CLOT</name>
<dbReference type="EMBL" id="SOAZ01000008">
    <property type="protein sequence ID" value="TDT61180.1"/>
    <property type="molecule type" value="Genomic_DNA"/>
</dbReference>
<sequence length="186" mass="21852">MKREIRRRMLFLRENIDKEKLMKWNEDIYNKIVNWDVFKDAKMVMIYASFKNEVKTWDIIDYCFEKRKDVILPKTIKDGFKILPCKINSLNELSRTSFGILEPSGENVVDKDKIDMIIVPGIAFDRNGNRIGYGAGYYDRFLKDCKGIKAGVCYSIQMVEDVYADEHDVKMDYLITERGIIYTGDN</sequence>
<dbReference type="InterPro" id="IPR024185">
    <property type="entry name" value="FTHF_cligase-like_sf"/>
</dbReference>
<comment type="cofactor">
    <cofactor evidence="5">
        <name>Mg(2+)</name>
        <dbReference type="ChEBI" id="CHEBI:18420"/>
    </cofactor>
</comment>
<dbReference type="SUPFAM" id="SSF100950">
    <property type="entry name" value="NagB/RpiA/CoA transferase-like"/>
    <property type="match status" value="1"/>
</dbReference>
<dbReference type="AlphaFoldDB" id="A0A4R7KPV4"/>
<comment type="caution">
    <text evidence="6">The sequence shown here is derived from an EMBL/GenBank/DDBJ whole genome shotgun (WGS) entry which is preliminary data.</text>
</comment>
<reference evidence="6 7" key="1">
    <citation type="submission" date="2019-03" db="EMBL/GenBank/DDBJ databases">
        <title>Genomic Encyclopedia of Type Strains, Phase IV (KMG-IV): sequencing the most valuable type-strain genomes for metagenomic binning, comparative biology and taxonomic classification.</title>
        <authorList>
            <person name="Goeker M."/>
        </authorList>
    </citation>
    <scope>NUCLEOTIDE SEQUENCE [LARGE SCALE GENOMIC DNA]</scope>
    <source>
        <strain evidence="6 7">DSM 24455</strain>
    </source>
</reference>
<evidence type="ECO:0000313" key="7">
    <source>
        <dbReference type="Proteomes" id="UP000295325"/>
    </source>
</evidence>
<comment type="similarity">
    <text evidence="1 5">Belongs to the 5-formyltetrahydrofolate cyclo-ligase family.</text>
</comment>
<dbReference type="PANTHER" id="PTHR23407:SF1">
    <property type="entry name" value="5-FORMYLTETRAHYDROFOLATE CYCLO-LIGASE"/>
    <property type="match status" value="1"/>
</dbReference>
<gene>
    <name evidence="6" type="ORF">EDD71_10880</name>
</gene>
<protein>
    <recommendedName>
        <fullName evidence="5">5-formyltetrahydrofolate cyclo-ligase</fullName>
        <ecNumber evidence="5">6.3.3.2</ecNumber>
    </recommendedName>
</protein>
<keyword evidence="7" id="KW-1185">Reference proteome</keyword>
<evidence type="ECO:0000256" key="1">
    <source>
        <dbReference type="ARBA" id="ARBA00010638"/>
    </source>
</evidence>
<dbReference type="EC" id="6.3.3.2" evidence="5"/>
<organism evidence="6 7">
    <name type="scientific">Fonticella tunisiensis</name>
    <dbReference type="NCBI Taxonomy" id="1096341"/>
    <lineage>
        <taxon>Bacteria</taxon>
        <taxon>Bacillati</taxon>
        <taxon>Bacillota</taxon>
        <taxon>Clostridia</taxon>
        <taxon>Eubacteriales</taxon>
        <taxon>Clostridiaceae</taxon>
        <taxon>Fonticella</taxon>
    </lineage>
</organism>
<keyword evidence="3 4" id="KW-0067">ATP-binding</keyword>
<dbReference type="GO" id="GO:0009396">
    <property type="term" value="P:folic acid-containing compound biosynthetic process"/>
    <property type="evidence" value="ECO:0007669"/>
    <property type="project" value="TreeGrafter"/>
</dbReference>
<keyword evidence="5" id="KW-0479">Metal-binding</keyword>
<keyword evidence="6" id="KW-0436">Ligase</keyword>
<dbReference type="OrthoDB" id="9801938at2"/>
<evidence type="ECO:0000256" key="4">
    <source>
        <dbReference type="PIRSR" id="PIRSR006806-1"/>
    </source>
</evidence>
<dbReference type="Gene3D" id="3.40.50.10420">
    <property type="entry name" value="NagB/RpiA/CoA transferase-like"/>
    <property type="match status" value="1"/>
</dbReference>
<dbReference type="GO" id="GO:0046872">
    <property type="term" value="F:metal ion binding"/>
    <property type="evidence" value="ECO:0007669"/>
    <property type="project" value="UniProtKB-KW"/>
</dbReference>
<dbReference type="PIRSF" id="PIRSF006806">
    <property type="entry name" value="FTHF_cligase"/>
    <property type="match status" value="1"/>
</dbReference>